<gene>
    <name evidence="1" type="ORF">J2W55_004517</name>
</gene>
<comment type="caution">
    <text evidence="1">The sequence shown here is derived from an EMBL/GenBank/DDBJ whole genome shotgun (WGS) entry which is preliminary data.</text>
</comment>
<dbReference type="Pfam" id="PF13031">
    <property type="entry name" value="DUF3892"/>
    <property type="match status" value="1"/>
</dbReference>
<accession>A0ABU1TH12</accession>
<dbReference type="InterPro" id="IPR024997">
    <property type="entry name" value="DUF3892"/>
</dbReference>
<evidence type="ECO:0000313" key="2">
    <source>
        <dbReference type="Proteomes" id="UP001247620"/>
    </source>
</evidence>
<evidence type="ECO:0000313" key="1">
    <source>
        <dbReference type="EMBL" id="MDR6944657.1"/>
    </source>
</evidence>
<sequence>MILLIMPIQITGVYRTNDEYDNPYLAINSLMWIDDHTQNRGITTRDVLFDWINDNGTAYVLDEEGNKAKLLTATTKSGYKYVKTAFDETKSDKLLNLPATK</sequence>
<dbReference type="EMBL" id="JAVDUU010000004">
    <property type="protein sequence ID" value="MDR6944657.1"/>
    <property type="molecule type" value="Genomic_DNA"/>
</dbReference>
<dbReference type="Proteomes" id="UP001247620">
    <property type="component" value="Unassembled WGS sequence"/>
</dbReference>
<dbReference type="RefSeq" id="WP_310101233.1">
    <property type="nucleotide sequence ID" value="NZ_JAVDUU010000004.1"/>
</dbReference>
<proteinExistence type="predicted"/>
<keyword evidence="2" id="KW-1185">Reference proteome</keyword>
<reference evidence="1 2" key="1">
    <citation type="submission" date="2023-07" db="EMBL/GenBank/DDBJ databases">
        <title>Sorghum-associated microbial communities from plants grown in Nebraska, USA.</title>
        <authorList>
            <person name="Schachtman D."/>
        </authorList>
    </citation>
    <scope>NUCLEOTIDE SEQUENCE [LARGE SCALE GENOMIC DNA]</scope>
    <source>
        <strain evidence="1 2">3262</strain>
    </source>
</reference>
<organism evidence="1 2">
    <name type="scientific">Mucilaginibacter pocheonensis</name>
    <dbReference type="NCBI Taxonomy" id="398050"/>
    <lineage>
        <taxon>Bacteria</taxon>
        <taxon>Pseudomonadati</taxon>
        <taxon>Bacteroidota</taxon>
        <taxon>Sphingobacteriia</taxon>
        <taxon>Sphingobacteriales</taxon>
        <taxon>Sphingobacteriaceae</taxon>
        <taxon>Mucilaginibacter</taxon>
    </lineage>
</organism>
<evidence type="ECO:0008006" key="3">
    <source>
        <dbReference type="Google" id="ProtNLM"/>
    </source>
</evidence>
<name>A0ABU1TH12_9SPHI</name>
<protein>
    <recommendedName>
        <fullName evidence="3">DUF3892 domain-containing protein</fullName>
    </recommendedName>
</protein>